<dbReference type="InterPro" id="IPR049516">
    <property type="entry name" value="FAD-depend_C"/>
</dbReference>
<dbReference type="InterPro" id="IPR036188">
    <property type="entry name" value="FAD/NAD-bd_sf"/>
</dbReference>
<comment type="caution">
    <text evidence="3">The sequence shown here is derived from an EMBL/GenBank/DDBJ whole genome shotgun (WGS) entry which is preliminary data.</text>
</comment>
<proteinExistence type="predicted"/>
<evidence type="ECO:0000259" key="2">
    <source>
        <dbReference type="Pfam" id="PF21688"/>
    </source>
</evidence>
<dbReference type="Pfam" id="PF01593">
    <property type="entry name" value="Amino_oxidase"/>
    <property type="match status" value="1"/>
</dbReference>
<evidence type="ECO:0000313" key="3">
    <source>
        <dbReference type="EMBL" id="GAF84548.1"/>
    </source>
</evidence>
<dbReference type="Pfam" id="PF21688">
    <property type="entry name" value="FAD-depend_C"/>
    <property type="match status" value="1"/>
</dbReference>
<dbReference type="Gene3D" id="3.50.50.60">
    <property type="entry name" value="FAD/NAD(P)-binding domain"/>
    <property type="match status" value="2"/>
</dbReference>
<dbReference type="InterPro" id="IPR028348">
    <property type="entry name" value="FAD-binding_protein"/>
</dbReference>
<reference evidence="3" key="1">
    <citation type="journal article" date="2014" name="Front. Microbiol.">
        <title>High frequency of phylogenetically diverse reductive dehalogenase-homologous genes in deep subseafloor sedimentary metagenomes.</title>
        <authorList>
            <person name="Kawai M."/>
            <person name="Futagami T."/>
            <person name="Toyoda A."/>
            <person name="Takaki Y."/>
            <person name="Nishi S."/>
            <person name="Hori S."/>
            <person name="Arai W."/>
            <person name="Tsubouchi T."/>
            <person name="Morono Y."/>
            <person name="Uchiyama I."/>
            <person name="Ito T."/>
            <person name="Fujiyama A."/>
            <person name="Inagaki F."/>
            <person name="Takami H."/>
        </authorList>
    </citation>
    <scope>NUCLEOTIDE SEQUENCE</scope>
    <source>
        <strain evidence="3">Expedition CK06-06</strain>
    </source>
</reference>
<dbReference type="InterPro" id="IPR002937">
    <property type="entry name" value="Amino_oxidase"/>
</dbReference>
<dbReference type="PANTHER" id="PTHR42842:SF3">
    <property type="entry name" value="FAD_NAD(P)-BINDING OXIDOREDUCTASE FAMILY PROTEIN"/>
    <property type="match status" value="1"/>
</dbReference>
<dbReference type="PANTHER" id="PTHR42842">
    <property type="entry name" value="FAD/NAD(P)-BINDING OXIDOREDUCTASE"/>
    <property type="match status" value="1"/>
</dbReference>
<dbReference type="EMBL" id="BARS01002360">
    <property type="protein sequence ID" value="GAF84548.1"/>
    <property type="molecule type" value="Genomic_DNA"/>
</dbReference>
<dbReference type="AlphaFoldDB" id="X0STR0"/>
<evidence type="ECO:0000259" key="1">
    <source>
        <dbReference type="Pfam" id="PF01593"/>
    </source>
</evidence>
<organism evidence="3">
    <name type="scientific">marine sediment metagenome</name>
    <dbReference type="NCBI Taxonomy" id="412755"/>
    <lineage>
        <taxon>unclassified sequences</taxon>
        <taxon>metagenomes</taxon>
        <taxon>ecological metagenomes</taxon>
    </lineage>
</organism>
<sequence>HVGFYRQGQFNPESNLLFGEGGAGAYSDGKLHTRRNDPRTEKILTVLYDSGADPEALLDGKPHLGSDKLPGICKRIRRRIEALGGQVRFGCRVIDLLRDQAGAIASVRLADGSEIRTDVVILAIGHSARDMYKLLHSHRIALAPKPFQMGVRIQHPQELIDRWQYGTLAGHPKLPPADYRLVAKRAAGRLGDVFSFCMCPGGAILPANESANLIVTNGASAAGRSGQSANSGLVVSVPPDVFGTDPLAGIEFQEYWEQAAFTLSGSYAVPAQRATDFLAGSKSTGPLSVDHPIGHVATDIRPLLPRQIAKAIGRALRMMGRRLRGFAGADAIITAPETRASSPVRIVRNAETRCSVSATNLYPIGEGAGYAGGIMSAAIDGLKTAEAIITRCKPISS</sequence>
<gene>
    <name evidence="3" type="ORF">S01H1_04475</name>
</gene>
<evidence type="ECO:0008006" key="4">
    <source>
        <dbReference type="Google" id="ProtNLM"/>
    </source>
</evidence>
<protein>
    <recommendedName>
        <fullName evidence="4">FAD dependent oxidoreductase domain-containing protein</fullName>
    </recommendedName>
</protein>
<accession>X0STR0</accession>
<feature type="non-terminal residue" evidence="3">
    <location>
        <position position="1"/>
    </location>
</feature>
<dbReference type="GO" id="GO:0016491">
    <property type="term" value="F:oxidoreductase activity"/>
    <property type="evidence" value="ECO:0007669"/>
    <property type="project" value="InterPro"/>
</dbReference>
<feature type="domain" description="Amine oxidase" evidence="1">
    <location>
        <begin position="78"/>
        <end position="144"/>
    </location>
</feature>
<dbReference type="PIRSF" id="PIRSF038984">
    <property type="entry name" value="FAD_binding_protein"/>
    <property type="match status" value="1"/>
</dbReference>
<feature type="domain" description="FAD-dependent protein C-terminal" evidence="2">
    <location>
        <begin position="146"/>
        <end position="339"/>
    </location>
</feature>
<name>X0STR0_9ZZZZ</name>
<dbReference type="SUPFAM" id="SSF51905">
    <property type="entry name" value="FAD/NAD(P)-binding domain"/>
    <property type="match status" value="1"/>
</dbReference>